<feature type="region of interest" description="Disordered" evidence="1">
    <location>
        <begin position="299"/>
        <end position="318"/>
    </location>
</feature>
<feature type="region of interest" description="Disordered" evidence="1">
    <location>
        <begin position="1"/>
        <end position="29"/>
    </location>
</feature>
<comment type="caution">
    <text evidence="2">The sequence shown here is derived from an EMBL/GenBank/DDBJ whole genome shotgun (WGS) entry which is preliminary data.</text>
</comment>
<reference evidence="2" key="1">
    <citation type="submission" date="2023-10" db="EMBL/GenBank/DDBJ databases">
        <authorList>
            <person name="Chen Y."/>
            <person name="Shah S."/>
            <person name="Dougan E. K."/>
            <person name="Thang M."/>
            <person name="Chan C."/>
        </authorList>
    </citation>
    <scope>NUCLEOTIDE SEQUENCE [LARGE SCALE GENOMIC DNA]</scope>
</reference>
<feature type="compositionally biased region" description="Basic and acidic residues" evidence="1">
    <location>
        <begin position="299"/>
        <end position="311"/>
    </location>
</feature>
<sequence length="547" mass="59765">MPERRALRGERRRARSAGDMQGAPPPGGVPLLPFGAPGLPGLGAPMLGAAAPMQMAGIDPSTAQALLLLQQTQQQQLIQQHQQAMLPQAQHAIGMLASQYTLQAAQAYDQSVSQTIDPEITELAHKFKLDERITRDLDVQMKKRQGTFEDDMKALWEILEGARNPAGLLRVKIREMEGTRAPFGAPPRPTGRWRTDLAKKFSLDAQAAAKLAEVLSKRDNRSKDLRQIAKHLELSNKPSSLVMLMLKVWWDRAEWEGELQKHPHEGGTVAEPLDFGAYLSDHEEHIAERAPLPVDHETRRAAAQDKQDMRRSCRKSKKRRADPKWGVLVELIWTALDPGVNHERPGALSRGVSLLDGSYGGANAFASTRLRDTAHPIAGGFHDLAINALMGDSSKLHTMRQGDQGMAGEKRRSCDAMRVARRLRGISWGLGTRDRIERAVFIAFALGAGTSPGLLQSVKKSTGGFPNVSLTWPCSCEALQNGDGSPKGGAPGVGQPQSAFEQIIQGTVTVLPPTPVMDERCRTPSPALMCQQISSQLMTAVSYLMCQ</sequence>
<proteinExistence type="predicted"/>
<accession>A0ABN9WB66</accession>
<organism evidence="2 3">
    <name type="scientific">Prorocentrum cordatum</name>
    <dbReference type="NCBI Taxonomy" id="2364126"/>
    <lineage>
        <taxon>Eukaryota</taxon>
        <taxon>Sar</taxon>
        <taxon>Alveolata</taxon>
        <taxon>Dinophyceae</taxon>
        <taxon>Prorocentrales</taxon>
        <taxon>Prorocentraceae</taxon>
        <taxon>Prorocentrum</taxon>
    </lineage>
</organism>
<evidence type="ECO:0000256" key="1">
    <source>
        <dbReference type="SAM" id="MobiDB-lite"/>
    </source>
</evidence>
<dbReference type="EMBL" id="CAUYUJ010018308">
    <property type="protein sequence ID" value="CAK0882568.1"/>
    <property type="molecule type" value="Genomic_DNA"/>
</dbReference>
<gene>
    <name evidence="2" type="ORF">PCOR1329_LOCUS65039</name>
</gene>
<evidence type="ECO:0000313" key="3">
    <source>
        <dbReference type="Proteomes" id="UP001189429"/>
    </source>
</evidence>
<name>A0ABN9WB66_9DINO</name>
<dbReference type="Proteomes" id="UP001189429">
    <property type="component" value="Unassembled WGS sequence"/>
</dbReference>
<keyword evidence="3" id="KW-1185">Reference proteome</keyword>
<protein>
    <submittedName>
        <fullName evidence="2">Uncharacterized protein</fullName>
    </submittedName>
</protein>
<evidence type="ECO:0000313" key="2">
    <source>
        <dbReference type="EMBL" id="CAK0882568.1"/>
    </source>
</evidence>